<organism evidence="2 3">
    <name type="scientific">Morus notabilis</name>
    <dbReference type="NCBI Taxonomy" id="981085"/>
    <lineage>
        <taxon>Eukaryota</taxon>
        <taxon>Viridiplantae</taxon>
        <taxon>Streptophyta</taxon>
        <taxon>Embryophyta</taxon>
        <taxon>Tracheophyta</taxon>
        <taxon>Spermatophyta</taxon>
        <taxon>Magnoliopsida</taxon>
        <taxon>eudicotyledons</taxon>
        <taxon>Gunneridae</taxon>
        <taxon>Pentapetalae</taxon>
        <taxon>rosids</taxon>
        <taxon>fabids</taxon>
        <taxon>Rosales</taxon>
        <taxon>Moraceae</taxon>
        <taxon>Moreae</taxon>
        <taxon>Morus</taxon>
    </lineage>
</organism>
<reference evidence="2" key="2">
    <citation type="submission" date="2013-06" db="EMBL/GenBank/DDBJ databases">
        <title>Draft Genome Sequence of a Mulberry Tree, Morus notabilis C.K. Schn.</title>
        <authorList>
            <person name="He N."/>
            <person name="Zhao S."/>
        </authorList>
    </citation>
    <scope>NUCLEOTIDE SEQUENCE</scope>
</reference>
<accession>W9RIM4</accession>
<dbReference type="AlphaFoldDB" id="W9RIM4"/>
<evidence type="ECO:0000313" key="2">
    <source>
        <dbReference type="EMBL" id="EXB93776.1"/>
    </source>
</evidence>
<protein>
    <submittedName>
        <fullName evidence="2">Uncharacterized protein</fullName>
    </submittedName>
</protein>
<name>W9RIM4_9ROSA</name>
<dbReference type="EMBL" id="KE345101">
    <property type="protein sequence ID" value="EXB93773.1"/>
    <property type="molecule type" value="Genomic_DNA"/>
</dbReference>
<evidence type="ECO:0000313" key="1">
    <source>
        <dbReference type="EMBL" id="EXB93773.1"/>
    </source>
</evidence>
<dbReference type="Proteomes" id="UP000030645">
    <property type="component" value="Unassembled WGS sequence"/>
</dbReference>
<keyword evidence="3" id="KW-1185">Reference proteome</keyword>
<dbReference type="EMBL" id="KE345101">
    <property type="protein sequence ID" value="EXB93776.1"/>
    <property type="molecule type" value="Genomic_DNA"/>
</dbReference>
<proteinExistence type="predicted"/>
<evidence type="ECO:0000313" key="3">
    <source>
        <dbReference type="Proteomes" id="UP000030645"/>
    </source>
</evidence>
<gene>
    <name evidence="1" type="ORF">L484_010912</name>
    <name evidence="2" type="ORF">L484_010915</name>
</gene>
<reference evidence="3" key="1">
    <citation type="submission" date="2013-01" db="EMBL/GenBank/DDBJ databases">
        <title>Draft Genome Sequence of a Mulberry Tree, Morus notabilis C.K. Schneid.</title>
        <authorList>
            <person name="He N."/>
            <person name="Zhao S."/>
        </authorList>
    </citation>
    <scope>NUCLEOTIDE SEQUENCE</scope>
</reference>
<sequence length="68" mass="7352">MAVSKGFDFLSMILTATVERLERDWDSYTFAKLFEPKNQPNRYLPRMVVAVVGDGGGGGGGGTPSRSI</sequence>